<dbReference type="Proteomes" id="UP000784294">
    <property type="component" value="Unassembled WGS sequence"/>
</dbReference>
<evidence type="ECO:0000313" key="2">
    <source>
        <dbReference type="Proteomes" id="UP000784294"/>
    </source>
</evidence>
<comment type="caution">
    <text evidence="1">The sequence shown here is derived from an EMBL/GenBank/DDBJ whole genome shotgun (WGS) entry which is preliminary data.</text>
</comment>
<proteinExistence type="predicted"/>
<accession>A0A448XKY7</accession>
<gene>
    <name evidence="1" type="ORF">PXEA_LOCUS32536</name>
</gene>
<evidence type="ECO:0000313" key="1">
    <source>
        <dbReference type="EMBL" id="VEL39096.1"/>
    </source>
</evidence>
<sequence length="139" mass="14275">MSTQCSTEGYSPLAIPLIPDISPHSGLYSLAAPINTSSTSGETQPTSLVIMPPASTAEGLSAPNSPPLSPLLYLPITARSCTASITSASSCIGDAPRLNASEHFLLMAVEAVAGGTTRLPDEELDLLRTTSATALYGEQ</sequence>
<dbReference type="EMBL" id="CAAALY010260070">
    <property type="protein sequence ID" value="VEL39096.1"/>
    <property type="molecule type" value="Genomic_DNA"/>
</dbReference>
<protein>
    <submittedName>
        <fullName evidence="1">Uncharacterized protein</fullName>
    </submittedName>
</protein>
<organism evidence="1 2">
    <name type="scientific">Protopolystoma xenopodis</name>
    <dbReference type="NCBI Taxonomy" id="117903"/>
    <lineage>
        <taxon>Eukaryota</taxon>
        <taxon>Metazoa</taxon>
        <taxon>Spiralia</taxon>
        <taxon>Lophotrochozoa</taxon>
        <taxon>Platyhelminthes</taxon>
        <taxon>Monogenea</taxon>
        <taxon>Polyopisthocotylea</taxon>
        <taxon>Polystomatidea</taxon>
        <taxon>Polystomatidae</taxon>
        <taxon>Protopolystoma</taxon>
    </lineage>
</organism>
<dbReference type="AlphaFoldDB" id="A0A448XKY7"/>
<name>A0A448XKY7_9PLAT</name>
<keyword evidence="2" id="KW-1185">Reference proteome</keyword>
<reference evidence="1" key="1">
    <citation type="submission" date="2018-11" db="EMBL/GenBank/DDBJ databases">
        <authorList>
            <consortium name="Pathogen Informatics"/>
        </authorList>
    </citation>
    <scope>NUCLEOTIDE SEQUENCE</scope>
</reference>